<evidence type="ECO:0000256" key="3">
    <source>
        <dbReference type="ARBA" id="ARBA00022741"/>
    </source>
</evidence>
<keyword evidence="8" id="KW-1185">Reference proteome</keyword>
<dbReference type="OrthoDB" id="9802264at2"/>
<evidence type="ECO:0000256" key="4">
    <source>
        <dbReference type="ARBA" id="ARBA00022840"/>
    </source>
</evidence>
<dbReference type="Proteomes" id="UP000282084">
    <property type="component" value="Unassembled WGS sequence"/>
</dbReference>
<dbReference type="GO" id="GO:0016887">
    <property type="term" value="F:ATP hydrolysis activity"/>
    <property type="evidence" value="ECO:0007669"/>
    <property type="project" value="InterPro"/>
</dbReference>
<dbReference type="EC" id="7.6.2.9" evidence="5"/>
<dbReference type="RefSeq" id="WP_121011657.1">
    <property type="nucleotide sequence ID" value="NZ_RBXO01000001.1"/>
</dbReference>
<dbReference type="InterPro" id="IPR003593">
    <property type="entry name" value="AAA+_ATPase"/>
</dbReference>
<dbReference type="PANTHER" id="PTHR43117:SF4">
    <property type="entry name" value="OSMOPROTECTANT IMPORT ATP-BINDING PROTEIN OSMV"/>
    <property type="match status" value="1"/>
</dbReference>
<comment type="caution">
    <text evidence="7">The sequence shown here is derived from an EMBL/GenBank/DDBJ whole genome shotgun (WGS) entry which is preliminary data.</text>
</comment>
<dbReference type="FunFam" id="3.40.50.300:FF:000425">
    <property type="entry name" value="Probable ABC transporter, ATP-binding subunit"/>
    <property type="match status" value="1"/>
</dbReference>
<dbReference type="PANTHER" id="PTHR43117">
    <property type="entry name" value="OSMOPROTECTANT IMPORT ATP-BINDING PROTEIN OSMV"/>
    <property type="match status" value="1"/>
</dbReference>
<evidence type="ECO:0000256" key="2">
    <source>
        <dbReference type="ARBA" id="ARBA00022448"/>
    </source>
</evidence>
<dbReference type="Gene3D" id="3.40.50.300">
    <property type="entry name" value="P-loop containing nucleotide triphosphate hydrolases"/>
    <property type="match status" value="1"/>
</dbReference>
<reference evidence="7 8" key="1">
    <citation type="submission" date="2018-10" db="EMBL/GenBank/DDBJ databases">
        <title>Sequencing the genomes of 1000 actinobacteria strains.</title>
        <authorList>
            <person name="Klenk H.-P."/>
        </authorList>
    </citation>
    <scope>NUCLEOTIDE SEQUENCE [LARGE SCALE GENOMIC DNA]</scope>
    <source>
        <strain evidence="7 8">DSM 43800</strain>
    </source>
</reference>
<accession>A0A495W044</accession>
<sequence>MAAEIELVEVTKRYPGVAAPAVDAVSLTIRAGEVVVLVGPSGCGKTTTLRMINRLIEPTSGRITLDGRDTSSLDPDRLRRGIGYAIQQAGLFPHLTVGQNVATVPGLLGWDRSRIADRVDEMLELVGLEPAEFRDRHPRQLSGGQQQRVGVARALAADPPVLLMDEPFGAVDPITRGNLQEELLRLQAGLRKTIVFVTHDFDEAVRLGDRIAVFGPRSRVLQYDTPEAILADPADDTVAGFVGAGASLKQLRLRKVREVELGRAVTARVTDEPGEVGRLLAGCGHERALLLDAHDRPVAWADVRRPGRPRPVGGAVTRESSLQDALEAILTEGGPAVVTGERGEYVGLVEVDAVIGAVRKPRGDQAGSAS</sequence>
<dbReference type="EMBL" id="RBXO01000001">
    <property type="protein sequence ID" value="RKT54754.1"/>
    <property type="molecule type" value="Genomic_DNA"/>
</dbReference>
<evidence type="ECO:0000256" key="5">
    <source>
        <dbReference type="ARBA" id="ARBA00066388"/>
    </source>
</evidence>
<evidence type="ECO:0000313" key="7">
    <source>
        <dbReference type="EMBL" id="RKT54754.1"/>
    </source>
</evidence>
<dbReference type="GO" id="GO:0005524">
    <property type="term" value="F:ATP binding"/>
    <property type="evidence" value="ECO:0007669"/>
    <property type="project" value="UniProtKB-KW"/>
</dbReference>
<dbReference type="InterPro" id="IPR017871">
    <property type="entry name" value="ABC_transporter-like_CS"/>
</dbReference>
<name>A0A495W044_9PSEU</name>
<gene>
    <name evidence="7" type="ORF">C8E97_3402</name>
</gene>
<evidence type="ECO:0000256" key="1">
    <source>
        <dbReference type="ARBA" id="ARBA00005417"/>
    </source>
</evidence>
<comment type="similarity">
    <text evidence="1">Belongs to the ABC transporter superfamily.</text>
</comment>
<dbReference type="Pfam" id="PF00005">
    <property type="entry name" value="ABC_tran"/>
    <property type="match status" value="1"/>
</dbReference>
<dbReference type="SUPFAM" id="SSF52540">
    <property type="entry name" value="P-loop containing nucleoside triphosphate hydrolases"/>
    <property type="match status" value="1"/>
</dbReference>
<organism evidence="7 8">
    <name type="scientific">Saccharothrix australiensis</name>
    <dbReference type="NCBI Taxonomy" id="2072"/>
    <lineage>
        <taxon>Bacteria</taxon>
        <taxon>Bacillati</taxon>
        <taxon>Actinomycetota</taxon>
        <taxon>Actinomycetes</taxon>
        <taxon>Pseudonocardiales</taxon>
        <taxon>Pseudonocardiaceae</taxon>
        <taxon>Saccharothrix</taxon>
    </lineage>
</organism>
<keyword evidence="4 7" id="KW-0067">ATP-binding</keyword>
<feature type="domain" description="ABC transporter" evidence="6">
    <location>
        <begin position="5"/>
        <end position="242"/>
    </location>
</feature>
<keyword evidence="2" id="KW-0813">Transport</keyword>
<protein>
    <recommendedName>
        <fullName evidence="5">ABC-type quaternary amine transporter</fullName>
        <ecNumber evidence="5">7.6.2.9</ecNumber>
    </recommendedName>
</protein>
<dbReference type="PROSITE" id="PS50893">
    <property type="entry name" value="ABC_TRANSPORTER_2"/>
    <property type="match status" value="1"/>
</dbReference>
<dbReference type="InterPro" id="IPR027417">
    <property type="entry name" value="P-loop_NTPase"/>
</dbReference>
<dbReference type="InterPro" id="IPR003439">
    <property type="entry name" value="ABC_transporter-like_ATP-bd"/>
</dbReference>
<keyword evidence="3" id="KW-0547">Nucleotide-binding</keyword>
<evidence type="ECO:0000259" key="6">
    <source>
        <dbReference type="PROSITE" id="PS50893"/>
    </source>
</evidence>
<evidence type="ECO:0000313" key="8">
    <source>
        <dbReference type="Proteomes" id="UP000282084"/>
    </source>
</evidence>
<proteinExistence type="inferred from homology"/>
<dbReference type="SMART" id="SM00382">
    <property type="entry name" value="AAA"/>
    <property type="match status" value="1"/>
</dbReference>
<dbReference type="AlphaFoldDB" id="A0A495W044"/>
<dbReference type="PROSITE" id="PS00211">
    <property type="entry name" value="ABC_TRANSPORTER_1"/>
    <property type="match status" value="1"/>
</dbReference>
<dbReference type="GO" id="GO:0015418">
    <property type="term" value="F:ABC-type quaternary ammonium compound transporting activity"/>
    <property type="evidence" value="ECO:0007669"/>
    <property type="project" value="UniProtKB-EC"/>
</dbReference>